<dbReference type="Pfam" id="PF01490">
    <property type="entry name" value="Aa_trans"/>
    <property type="match status" value="1"/>
</dbReference>
<feature type="transmembrane region" description="Helical" evidence="7">
    <location>
        <begin position="272"/>
        <end position="292"/>
    </location>
</feature>
<feature type="domain" description="Amino acid transporter transmembrane" evidence="8">
    <location>
        <begin position="116"/>
        <end position="524"/>
    </location>
</feature>
<reference evidence="9 10" key="1">
    <citation type="submission" date="2024-03" db="EMBL/GenBank/DDBJ databases">
        <authorList>
            <consortium name="ELIXIR-Norway"/>
            <consortium name="Elixir Norway"/>
        </authorList>
    </citation>
    <scope>NUCLEOTIDE SEQUENCE [LARGE SCALE GENOMIC DNA]</scope>
</reference>
<keyword evidence="10" id="KW-1185">Reference proteome</keyword>
<evidence type="ECO:0000256" key="5">
    <source>
        <dbReference type="ARBA" id="ARBA00023136"/>
    </source>
</evidence>
<feature type="transmembrane region" description="Helical" evidence="7">
    <location>
        <begin position="312"/>
        <end position="332"/>
    </location>
</feature>
<feature type="compositionally biased region" description="Polar residues" evidence="6">
    <location>
        <begin position="32"/>
        <end position="44"/>
    </location>
</feature>
<feature type="transmembrane region" description="Helical" evidence="7">
    <location>
        <begin position="353"/>
        <end position="373"/>
    </location>
</feature>
<feature type="transmembrane region" description="Helical" evidence="7">
    <location>
        <begin position="400"/>
        <end position="420"/>
    </location>
</feature>
<evidence type="ECO:0000313" key="10">
    <source>
        <dbReference type="Proteomes" id="UP001497522"/>
    </source>
</evidence>
<name>A0ABP1B806_9BRYO</name>
<evidence type="ECO:0000256" key="2">
    <source>
        <dbReference type="ARBA" id="ARBA00022692"/>
    </source>
</evidence>
<organism evidence="9 10">
    <name type="scientific">Sphagnum jensenii</name>
    <dbReference type="NCBI Taxonomy" id="128206"/>
    <lineage>
        <taxon>Eukaryota</taxon>
        <taxon>Viridiplantae</taxon>
        <taxon>Streptophyta</taxon>
        <taxon>Embryophyta</taxon>
        <taxon>Bryophyta</taxon>
        <taxon>Sphagnophytina</taxon>
        <taxon>Sphagnopsida</taxon>
        <taxon>Sphagnales</taxon>
        <taxon>Sphagnaceae</taxon>
        <taxon>Sphagnum</taxon>
    </lineage>
</organism>
<evidence type="ECO:0000256" key="4">
    <source>
        <dbReference type="ARBA" id="ARBA00022989"/>
    </source>
</evidence>
<feature type="transmembrane region" description="Helical" evidence="7">
    <location>
        <begin position="149"/>
        <end position="173"/>
    </location>
</feature>
<feature type="transmembrane region" description="Helical" evidence="7">
    <location>
        <begin position="194"/>
        <end position="214"/>
    </location>
</feature>
<dbReference type="PANTHER" id="PTHR22950:SF515">
    <property type="entry name" value="AMINO ACID TRANSPORTER AVT6E"/>
    <property type="match status" value="1"/>
</dbReference>
<evidence type="ECO:0000256" key="7">
    <source>
        <dbReference type="SAM" id="Phobius"/>
    </source>
</evidence>
<gene>
    <name evidence="9" type="ORF">CSSPJE1EN2_LOCUS13948</name>
</gene>
<keyword evidence="3" id="KW-0813">Transport</keyword>
<evidence type="ECO:0000256" key="6">
    <source>
        <dbReference type="SAM" id="MobiDB-lite"/>
    </source>
</evidence>
<dbReference type="PANTHER" id="PTHR22950">
    <property type="entry name" value="AMINO ACID TRANSPORTER"/>
    <property type="match status" value="1"/>
</dbReference>
<protein>
    <recommendedName>
        <fullName evidence="8">Amino acid transporter transmembrane domain-containing protein</fullName>
    </recommendedName>
</protein>
<sequence>MPISQQSSQQDPKQQAWVELQTYDDNTELLHSSTSRWRQNGTSELQHHGSIQPASSQTAYLTSEAGVSLIEISENMHKVPVDELPLLPQSPHLTGTDDEERLAKQERLEQLPDTAGASVGSSVFNLATTVIGAGIMALPATMRVLGVPIGLLTMLLMGVLSEISIEMIVHFLDLMEVRTFGDMVGKACGWPGRVAAQICIIVNNTGILIVYLIILGDVLAGSVNHSGLLEDWVGASGWWTNRKLIVVLLMVFVLAPLSALKRIDSLKFSSAVAVALALVFVILASAIAVVKLVEGTLEVPRMLPSFGSKRAILELFTVIPIMSNAFVCQFNVPPIYTELQHRSPAKMFKVGRISTSVCVLVYMATALSGYLLFGDLTASDVLANFDTNLGIQFSHALNDVIRIVYAVHLMLVFPVIHYSLRQTIDGVFFPRALALAESNLRFTILTSLLLTLVFIGSTVVPNIWIAFQFTGATTGLSLGFMFPALVVLRRSTSKWSTKITYENHALAWGMLIMAIVISIIGIATQIYNLATGEDS</sequence>
<feature type="transmembrane region" description="Helical" evidence="7">
    <location>
        <begin position="508"/>
        <end position="527"/>
    </location>
</feature>
<keyword evidence="4 7" id="KW-1133">Transmembrane helix</keyword>
<keyword evidence="3" id="KW-0029">Amino-acid transport</keyword>
<evidence type="ECO:0000259" key="8">
    <source>
        <dbReference type="Pfam" id="PF01490"/>
    </source>
</evidence>
<feature type="region of interest" description="Disordered" evidence="6">
    <location>
        <begin position="32"/>
        <end position="57"/>
    </location>
</feature>
<evidence type="ECO:0000313" key="9">
    <source>
        <dbReference type="EMBL" id="CAK9871280.1"/>
    </source>
</evidence>
<dbReference type="EMBL" id="OZ023703">
    <property type="protein sequence ID" value="CAK9871280.1"/>
    <property type="molecule type" value="Genomic_DNA"/>
</dbReference>
<dbReference type="Proteomes" id="UP001497522">
    <property type="component" value="Chromosome 2"/>
</dbReference>
<evidence type="ECO:0000256" key="1">
    <source>
        <dbReference type="ARBA" id="ARBA00004141"/>
    </source>
</evidence>
<evidence type="ECO:0000256" key="3">
    <source>
        <dbReference type="ARBA" id="ARBA00022970"/>
    </source>
</evidence>
<proteinExistence type="predicted"/>
<feature type="transmembrane region" description="Helical" evidence="7">
    <location>
        <begin position="244"/>
        <end position="260"/>
    </location>
</feature>
<keyword evidence="2 7" id="KW-0812">Transmembrane</keyword>
<accession>A0ABP1B806</accession>
<feature type="transmembrane region" description="Helical" evidence="7">
    <location>
        <begin position="440"/>
        <end position="459"/>
    </location>
</feature>
<feature type="transmembrane region" description="Helical" evidence="7">
    <location>
        <begin position="465"/>
        <end position="488"/>
    </location>
</feature>
<dbReference type="InterPro" id="IPR013057">
    <property type="entry name" value="AA_transpt_TM"/>
</dbReference>
<feature type="transmembrane region" description="Helical" evidence="7">
    <location>
        <begin position="114"/>
        <end position="137"/>
    </location>
</feature>
<comment type="subcellular location">
    <subcellularLocation>
        <location evidence="1">Membrane</location>
        <topology evidence="1">Multi-pass membrane protein</topology>
    </subcellularLocation>
</comment>
<keyword evidence="5 7" id="KW-0472">Membrane</keyword>